<gene>
    <name evidence="2" type="ORF">CR513_42130</name>
</gene>
<accession>A0A371FHB3</accession>
<protein>
    <recommendedName>
        <fullName evidence="4">Precursor of CEP14</fullName>
    </recommendedName>
</protein>
<organism evidence="2 3">
    <name type="scientific">Mucuna pruriens</name>
    <name type="common">Velvet bean</name>
    <name type="synonym">Dolichos pruriens</name>
    <dbReference type="NCBI Taxonomy" id="157652"/>
    <lineage>
        <taxon>Eukaryota</taxon>
        <taxon>Viridiplantae</taxon>
        <taxon>Streptophyta</taxon>
        <taxon>Embryophyta</taxon>
        <taxon>Tracheophyta</taxon>
        <taxon>Spermatophyta</taxon>
        <taxon>Magnoliopsida</taxon>
        <taxon>eudicotyledons</taxon>
        <taxon>Gunneridae</taxon>
        <taxon>Pentapetalae</taxon>
        <taxon>rosids</taxon>
        <taxon>fabids</taxon>
        <taxon>Fabales</taxon>
        <taxon>Fabaceae</taxon>
        <taxon>Papilionoideae</taxon>
        <taxon>50 kb inversion clade</taxon>
        <taxon>NPAAA clade</taxon>
        <taxon>indigoferoid/millettioid clade</taxon>
        <taxon>Phaseoleae</taxon>
        <taxon>Mucuna</taxon>
    </lineage>
</organism>
<dbReference type="Proteomes" id="UP000257109">
    <property type="component" value="Unassembled WGS sequence"/>
</dbReference>
<evidence type="ECO:0000256" key="1">
    <source>
        <dbReference type="SAM" id="SignalP"/>
    </source>
</evidence>
<comment type="caution">
    <text evidence="2">The sequence shown here is derived from an EMBL/GenBank/DDBJ whole genome shotgun (WGS) entry which is preliminary data.</text>
</comment>
<dbReference type="EMBL" id="QJKJ01009103">
    <property type="protein sequence ID" value="RDX77705.1"/>
    <property type="molecule type" value="Genomic_DNA"/>
</dbReference>
<reference evidence="2" key="1">
    <citation type="submission" date="2018-05" db="EMBL/GenBank/DDBJ databases">
        <title>Draft genome of Mucuna pruriens seed.</title>
        <authorList>
            <person name="Nnadi N.E."/>
            <person name="Vos R."/>
            <person name="Hasami M.H."/>
            <person name="Devisetty U.K."/>
            <person name="Aguiy J.C."/>
        </authorList>
    </citation>
    <scope>NUCLEOTIDE SEQUENCE [LARGE SCALE GENOMIC DNA]</scope>
    <source>
        <strain evidence="2">JCA_2017</strain>
    </source>
</reference>
<name>A0A371FHB3_MUCPR</name>
<feature type="non-terminal residue" evidence="2">
    <location>
        <position position="1"/>
    </location>
</feature>
<evidence type="ECO:0008006" key="4">
    <source>
        <dbReference type="Google" id="ProtNLM"/>
    </source>
</evidence>
<evidence type="ECO:0000313" key="3">
    <source>
        <dbReference type="Proteomes" id="UP000257109"/>
    </source>
</evidence>
<sequence length="97" mass="10441">MAHFTRTCLLFVFLFLSCELLCIEGRGLKATSKSPKSVSVKAISTTKGVVASPSQLETIARSLNGYVEAFRPTTPGHSPGVVRLYFNLLIHTVGGKS</sequence>
<dbReference type="OrthoDB" id="1097392at2759"/>
<feature type="signal peptide" evidence="1">
    <location>
        <begin position="1"/>
        <end position="25"/>
    </location>
</feature>
<dbReference type="AlphaFoldDB" id="A0A371FHB3"/>
<keyword evidence="1" id="KW-0732">Signal</keyword>
<feature type="chain" id="PRO_5016961918" description="Precursor of CEP14" evidence="1">
    <location>
        <begin position="26"/>
        <end position="97"/>
    </location>
</feature>
<proteinExistence type="predicted"/>
<dbReference type="PROSITE" id="PS51257">
    <property type="entry name" value="PROKAR_LIPOPROTEIN"/>
    <property type="match status" value="1"/>
</dbReference>
<keyword evidence="3" id="KW-1185">Reference proteome</keyword>
<evidence type="ECO:0000313" key="2">
    <source>
        <dbReference type="EMBL" id="RDX77705.1"/>
    </source>
</evidence>